<reference evidence="5 6" key="1">
    <citation type="journal article" date="2013" name="PLoS Genet.">
        <title>The genome and development-dependent transcriptomes of Pyronema confluens: a window into fungal evolution.</title>
        <authorList>
            <person name="Traeger S."/>
            <person name="Altegoer F."/>
            <person name="Freitag M."/>
            <person name="Gabaldon T."/>
            <person name="Kempken F."/>
            <person name="Kumar A."/>
            <person name="Marcet-Houben M."/>
            <person name="Poggeler S."/>
            <person name="Stajich J.E."/>
            <person name="Nowrousian M."/>
        </authorList>
    </citation>
    <scope>NUCLEOTIDE SEQUENCE [LARGE SCALE GENOMIC DNA]</scope>
    <source>
        <strain evidence="6">CBS 100304</strain>
        <tissue evidence="5">Vegetative mycelium</tissue>
    </source>
</reference>
<dbReference type="OMA" id="HYRFEYG"/>
<name>U4LTZ4_PYROM</name>
<dbReference type="GO" id="GO:0032991">
    <property type="term" value="C:protein-containing complex"/>
    <property type="evidence" value="ECO:0007669"/>
    <property type="project" value="UniProtKB-ARBA"/>
</dbReference>
<dbReference type="STRING" id="1076935.U4LTZ4"/>
<dbReference type="eggNOG" id="KOG2896">
    <property type="taxonomic scope" value="Eukaryota"/>
</dbReference>
<evidence type="ECO:0000256" key="2">
    <source>
        <dbReference type="ARBA" id="ARBA00013807"/>
    </source>
</evidence>
<feature type="region of interest" description="Disordered" evidence="4">
    <location>
        <begin position="537"/>
        <end position="595"/>
    </location>
</feature>
<feature type="compositionally biased region" description="Basic and acidic residues" evidence="4">
    <location>
        <begin position="548"/>
        <end position="577"/>
    </location>
</feature>
<feature type="region of interest" description="Disordered" evidence="4">
    <location>
        <begin position="1"/>
        <end position="23"/>
    </location>
</feature>
<dbReference type="Pfam" id="PF10186">
    <property type="entry name" value="ATG14"/>
    <property type="match status" value="1"/>
</dbReference>
<dbReference type="PANTHER" id="PTHR15157:SF5">
    <property type="entry name" value="UV RADIATION RESISTANCE-ASSOCIATED GENE PROTEIN"/>
    <property type="match status" value="1"/>
</dbReference>
<comment type="similarity">
    <text evidence="1">Belongs to the ATG14 family.</text>
</comment>
<dbReference type="AlphaFoldDB" id="U4LTZ4"/>
<dbReference type="Proteomes" id="UP000018144">
    <property type="component" value="Unassembled WGS sequence"/>
</dbReference>
<dbReference type="GO" id="GO:0005768">
    <property type="term" value="C:endosome"/>
    <property type="evidence" value="ECO:0007669"/>
    <property type="project" value="TreeGrafter"/>
</dbReference>
<feature type="region of interest" description="Disordered" evidence="4">
    <location>
        <begin position="39"/>
        <end position="63"/>
    </location>
</feature>
<dbReference type="GO" id="GO:0035493">
    <property type="term" value="P:SNARE complex assembly"/>
    <property type="evidence" value="ECO:0007669"/>
    <property type="project" value="TreeGrafter"/>
</dbReference>
<dbReference type="PANTHER" id="PTHR15157">
    <property type="entry name" value="UV RADIATION RESISTANCE-ASSOCIATED GENE PROTEIN"/>
    <property type="match status" value="1"/>
</dbReference>
<dbReference type="InterPro" id="IPR018791">
    <property type="entry name" value="UV_resistance/autophagy_Atg14"/>
</dbReference>
<dbReference type="GO" id="GO:0000149">
    <property type="term" value="F:SNARE binding"/>
    <property type="evidence" value="ECO:0007669"/>
    <property type="project" value="TreeGrafter"/>
</dbReference>
<protein>
    <recommendedName>
        <fullName evidence="2">Autophagy-related protein 14</fullName>
    </recommendedName>
</protein>
<evidence type="ECO:0000256" key="1">
    <source>
        <dbReference type="ARBA" id="ARBA00009574"/>
    </source>
</evidence>
<proteinExistence type="inferred from homology"/>
<evidence type="ECO:0000256" key="4">
    <source>
        <dbReference type="SAM" id="MobiDB-lite"/>
    </source>
</evidence>
<dbReference type="GO" id="GO:0000323">
    <property type="term" value="C:lytic vacuole"/>
    <property type="evidence" value="ECO:0007669"/>
    <property type="project" value="TreeGrafter"/>
</dbReference>
<sequence>MPSASDGGILSTSPVYRPPRPLLLPTNRRLRHLTGISLRNLRKPASPPPTTEPIEEPLPTSPRTLRRRSTRTFDLLRWSDTASTRGNIFFSLHHQDVNNNDPFYISEVRDKCMNPDFQALDLNACGGAVSRRNDVVIKIWADWGSGWECVVEDYVQMSGLKFLGRTLEAWGKPLPENAVIWWLSDGCYTAFWDQPQEEEQEMEQLPDGAAMATASYDALLKLNTLSDCISDASNTTTSLTLQISSLISTHQEALTLPRAVSEATLHSNTVSRAIATERNRFLSSQRRLAELKSSLASRRTAMAAGREAQEQGASYLTSAEEPLARCRLSLSSTREAIAAQQKRILTDLLSIFPITPRAGPAASGSPGSQFLIRGLHLPSPPHEDHDDSTISAALGYVAQLLYFLSFYLSCPLRYPIKPLGSRSFIRDDISVIQGARTFPLWMKGAVFYRFEYAVFLVNKDVQQLMEWVGIACVDIRYTLANLRAVFEAVTEGEVAATGSPGSLGSLGAPGTPGRAGFGGRNIAAVAQGGISRVGTPVNGVATGRRIRSLGERNGGRSRSRTPEPRAESQGHQRKEGTLVRPVPVRPLSLLAGRGQ</sequence>
<keyword evidence="6" id="KW-1185">Reference proteome</keyword>
<dbReference type="EMBL" id="HF935560">
    <property type="protein sequence ID" value="CCX31221.1"/>
    <property type="molecule type" value="Genomic_DNA"/>
</dbReference>
<dbReference type="OrthoDB" id="72772at2759"/>
<evidence type="ECO:0000313" key="5">
    <source>
        <dbReference type="EMBL" id="CCX31221.1"/>
    </source>
</evidence>
<organism evidence="5 6">
    <name type="scientific">Pyronema omphalodes (strain CBS 100304)</name>
    <name type="common">Pyronema confluens</name>
    <dbReference type="NCBI Taxonomy" id="1076935"/>
    <lineage>
        <taxon>Eukaryota</taxon>
        <taxon>Fungi</taxon>
        <taxon>Dikarya</taxon>
        <taxon>Ascomycota</taxon>
        <taxon>Pezizomycotina</taxon>
        <taxon>Pezizomycetes</taxon>
        <taxon>Pezizales</taxon>
        <taxon>Pyronemataceae</taxon>
        <taxon>Pyronema</taxon>
    </lineage>
</organism>
<gene>
    <name evidence="5" type="ORF">PCON_10352</name>
</gene>
<evidence type="ECO:0000256" key="3">
    <source>
        <dbReference type="ARBA" id="ARBA00023054"/>
    </source>
</evidence>
<keyword evidence="3" id="KW-0175">Coiled coil</keyword>
<evidence type="ECO:0000313" key="6">
    <source>
        <dbReference type="Proteomes" id="UP000018144"/>
    </source>
</evidence>
<accession>U4LTZ4</accession>